<evidence type="ECO:0000313" key="2">
    <source>
        <dbReference type="Proteomes" id="UP001652582"/>
    </source>
</evidence>
<dbReference type="GeneID" id="128198259"/>
<gene>
    <name evidence="3 4 5" type="primary">LOC128198259</name>
</gene>
<evidence type="ECO:0000313" key="3">
    <source>
        <dbReference type="RefSeq" id="XP_052738538.1"/>
    </source>
</evidence>
<keyword evidence="2" id="KW-1185">Reference proteome</keyword>
<evidence type="ECO:0000256" key="1">
    <source>
        <dbReference type="SAM" id="MobiDB-lite"/>
    </source>
</evidence>
<protein>
    <submittedName>
        <fullName evidence="3 4">Uncharacterized protein LOC128198259</fullName>
    </submittedName>
</protein>
<accession>A0ABM3LHI7</accession>
<proteinExistence type="predicted"/>
<evidence type="ECO:0000313" key="4">
    <source>
        <dbReference type="RefSeq" id="XP_052738539.1"/>
    </source>
</evidence>
<feature type="region of interest" description="Disordered" evidence="1">
    <location>
        <begin position="1"/>
        <end position="35"/>
    </location>
</feature>
<sequence length="127" mass="13900">MGGPHSSKSRWTLGSQGAGMATPHRKVQCDPSLGGPRISSGLQGAAGCWRLEIVVLGGPCKRPMSSSGRLWADKNPGTDIKMWQTLTISQRTLLVKATQYTPVPSVNARWPLLVRPPSNDYYLLDRW</sequence>
<reference evidence="3 4" key="1">
    <citation type="submission" date="2025-05" db="UniProtKB">
        <authorList>
            <consortium name="RefSeq"/>
        </authorList>
    </citation>
    <scope>IDENTIFICATION</scope>
</reference>
<evidence type="ECO:0000313" key="5">
    <source>
        <dbReference type="RefSeq" id="XP_052738540.1"/>
    </source>
</evidence>
<dbReference type="RefSeq" id="XP_052738538.1">
    <property type="nucleotide sequence ID" value="XM_052882578.1"/>
</dbReference>
<organism evidence="2 5">
    <name type="scientific">Bicyclus anynana</name>
    <name type="common">Squinting bush brown butterfly</name>
    <dbReference type="NCBI Taxonomy" id="110368"/>
    <lineage>
        <taxon>Eukaryota</taxon>
        <taxon>Metazoa</taxon>
        <taxon>Ecdysozoa</taxon>
        <taxon>Arthropoda</taxon>
        <taxon>Hexapoda</taxon>
        <taxon>Insecta</taxon>
        <taxon>Pterygota</taxon>
        <taxon>Neoptera</taxon>
        <taxon>Endopterygota</taxon>
        <taxon>Lepidoptera</taxon>
        <taxon>Glossata</taxon>
        <taxon>Ditrysia</taxon>
        <taxon>Papilionoidea</taxon>
        <taxon>Nymphalidae</taxon>
        <taxon>Satyrinae</taxon>
        <taxon>Satyrini</taxon>
        <taxon>Mycalesina</taxon>
        <taxon>Bicyclus</taxon>
    </lineage>
</organism>
<dbReference type="RefSeq" id="XP_052738540.1">
    <property type="nucleotide sequence ID" value="XM_052882580.1"/>
</dbReference>
<dbReference type="RefSeq" id="XP_052738539.1">
    <property type="nucleotide sequence ID" value="XM_052882579.1"/>
</dbReference>
<dbReference type="Proteomes" id="UP001652582">
    <property type="component" value="Chromosome 7"/>
</dbReference>
<name>A0ABM3LHI7_BICAN</name>